<dbReference type="AlphaFoldDB" id="A0A494ULW7"/>
<gene>
    <name evidence="2" type="ORF">CNQ36_03125</name>
</gene>
<dbReference type="GeneID" id="93881772"/>
<dbReference type="RefSeq" id="WP_121544837.1">
    <property type="nucleotide sequence ID" value="NZ_CP023407.1"/>
</dbReference>
<dbReference type="KEGG" id="sfug:CNQ36_03125"/>
<dbReference type="Pfam" id="PF00754">
    <property type="entry name" value="F5_F8_type_C"/>
    <property type="match status" value="1"/>
</dbReference>
<dbReference type="PROSITE" id="PS50022">
    <property type="entry name" value="FA58C_3"/>
    <property type="match status" value="1"/>
</dbReference>
<keyword evidence="3" id="KW-1185">Reference proteome</keyword>
<proteinExistence type="predicted"/>
<dbReference type="SUPFAM" id="SSF49785">
    <property type="entry name" value="Galactose-binding domain-like"/>
    <property type="match status" value="1"/>
</dbReference>
<evidence type="ECO:0000259" key="1">
    <source>
        <dbReference type="PROSITE" id="PS50022"/>
    </source>
</evidence>
<dbReference type="Gene3D" id="2.60.120.260">
    <property type="entry name" value="Galactose-binding domain-like"/>
    <property type="match status" value="1"/>
</dbReference>
<dbReference type="InterPro" id="IPR000421">
    <property type="entry name" value="FA58C"/>
</dbReference>
<name>A0A494ULW7_9ACTN</name>
<protein>
    <recommendedName>
        <fullName evidence="1">F5/8 type C domain-containing protein</fullName>
    </recommendedName>
</protein>
<evidence type="ECO:0000313" key="2">
    <source>
        <dbReference type="EMBL" id="AYL34505.1"/>
    </source>
</evidence>
<reference evidence="2 3" key="1">
    <citation type="submission" date="2017-09" db="EMBL/GenBank/DDBJ databases">
        <authorList>
            <person name="Zhang H."/>
            <person name="Hu S."/>
            <person name="Xu J."/>
            <person name="He Z."/>
        </authorList>
    </citation>
    <scope>NUCLEOTIDE SEQUENCE [LARGE SCALE GENOMIC DNA]</scope>
    <source>
        <strain evidence="2 3">TXX3120</strain>
    </source>
</reference>
<organism evidence="2 3">
    <name type="scientific">Streptomyces fungicidicus</name>
    <dbReference type="NCBI Taxonomy" id="68203"/>
    <lineage>
        <taxon>Bacteria</taxon>
        <taxon>Bacillati</taxon>
        <taxon>Actinomycetota</taxon>
        <taxon>Actinomycetes</taxon>
        <taxon>Kitasatosporales</taxon>
        <taxon>Streptomycetaceae</taxon>
        <taxon>Streptomyces</taxon>
    </lineage>
</organism>
<dbReference type="EMBL" id="CP023407">
    <property type="protein sequence ID" value="AYL34505.1"/>
    <property type="molecule type" value="Genomic_DNA"/>
</dbReference>
<dbReference type="Proteomes" id="UP000282170">
    <property type="component" value="Chromosome"/>
</dbReference>
<feature type="domain" description="F5/8 type C" evidence="1">
    <location>
        <begin position="1"/>
        <end position="124"/>
    </location>
</feature>
<sequence>MTEQHAPDPGSFAVDLRAVCEVDWIRLAFTADASDPVFTPPFLDGPHGRTAGRDVRPSYPLEFVVETSTDNAEWTSVYRTAAGTGGVVNIQLTRPVTARWVRMTSHRRSGPHPLGLDGFEVYGDRGRAGIRAVRP</sequence>
<dbReference type="InterPro" id="IPR008979">
    <property type="entry name" value="Galactose-bd-like_sf"/>
</dbReference>
<accession>A0A494ULW7</accession>
<evidence type="ECO:0000313" key="3">
    <source>
        <dbReference type="Proteomes" id="UP000282170"/>
    </source>
</evidence>